<dbReference type="InterPro" id="IPR045136">
    <property type="entry name" value="Iah1-like"/>
</dbReference>
<dbReference type="PANTHER" id="PTHR14209">
    <property type="entry name" value="ISOAMYL ACETATE-HYDROLYZING ESTERASE 1"/>
    <property type="match status" value="1"/>
</dbReference>
<dbReference type="SUPFAM" id="SSF52266">
    <property type="entry name" value="SGNH hydrolase"/>
    <property type="match status" value="1"/>
</dbReference>
<evidence type="ECO:0000256" key="3">
    <source>
        <dbReference type="ARBA" id="ARBA00026152"/>
    </source>
</evidence>
<gene>
    <name evidence="4" type="ORF">B4U79_12479</name>
</gene>
<dbReference type="InterPro" id="IPR001087">
    <property type="entry name" value="GDSL"/>
</dbReference>
<reference evidence="4 5" key="1">
    <citation type="journal article" date="2018" name="Gigascience">
        <title>Genomes of trombidid mites reveal novel predicted allergens and laterally-transferred genes associated with secondary metabolism.</title>
        <authorList>
            <person name="Dong X."/>
            <person name="Chaisiri K."/>
            <person name="Xia D."/>
            <person name="Armstrong S.D."/>
            <person name="Fang Y."/>
            <person name="Donnelly M.J."/>
            <person name="Kadowaki T."/>
            <person name="McGarry J.W."/>
            <person name="Darby A.C."/>
            <person name="Makepeace B.L."/>
        </authorList>
    </citation>
    <scope>NUCLEOTIDE SEQUENCE [LARGE SCALE GENOMIC DNA]</scope>
    <source>
        <strain evidence="4">UoL-WK</strain>
    </source>
</reference>
<dbReference type="GO" id="GO:0016788">
    <property type="term" value="F:hydrolase activity, acting on ester bonds"/>
    <property type="evidence" value="ECO:0007669"/>
    <property type="project" value="InterPro"/>
</dbReference>
<evidence type="ECO:0000313" key="4">
    <source>
        <dbReference type="EMBL" id="RWS07754.1"/>
    </source>
</evidence>
<protein>
    <recommendedName>
        <fullName evidence="3">Isoamyl acetate-hydrolyzing esterase 1 homolog</fullName>
    </recommendedName>
</protein>
<accession>A0A3S3S180</accession>
<dbReference type="EMBL" id="NCKU01003322">
    <property type="protein sequence ID" value="RWS07754.1"/>
    <property type="molecule type" value="Genomic_DNA"/>
</dbReference>
<dbReference type="Gene3D" id="3.40.50.1110">
    <property type="entry name" value="SGNH hydrolase"/>
    <property type="match status" value="1"/>
</dbReference>
<organism evidence="4 5">
    <name type="scientific">Dinothrombium tinctorium</name>
    <dbReference type="NCBI Taxonomy" id="1965070"/>
    <lineage>
        <taxon>Eukaryota</taxon>
        <taxon>Metazoa</taxon>
        <taxon>Ecdysozoa</taxon>
        <taxon>Arthropoda</taxon>
        <taxon>Chelicerata</taxon>
        <taxon>Arachnida</taxon>
        <taxon>Acari</taxon>
        <taxon>Acariformes</taxon>
        <taxon>Trombidiformes</taxon>
        <taxon>Prostigmata</taxon>
        <taxon>Anystina</taxon>
        <taxon>Parasitengona</taxon>
        <taxon>Trombidioidea</taxon>
        <taxon>Trombidiidae</taxon>
        <taxon>Dinothrombium</taxon>
    </lineage>
</organism>
<sequence length="223" mass="25596">MSFDPNEGCWGALLANHFQRKADVIPRGYSGYNTTFCKIILPKVMKEFNVCDIAAFVLFLGANDASKATSQQHVSLDDYRKNLSEMINYLKSIGVDSSKIILITPPMYYHQKLVDCCAKKGEPCPERENELTRLYANTCMEVANACDVQILHLFEEMEKQQDWMDMLNDGLHFSKTGAKFLFDLLLPHLEERVHKFRGSTCQCFPLWREVDPEKPEKSLVNDD</sequence>
<dbReference type="AlphaFoldDB" id="A0A3S3S180"/>
<dbReference type="PANTHER" id="PTHR14209:SF19">
    <property type="entry name" value="ISOAMYL ACETATE-HYDROLYZING ESTERASE 1 HOMOLOG"/>
    <property type="match status" value="1"/>
</dbReference>
<dbReference type="Proteomes" id="UP000285301">
    <property type="component" value="Unassembled WGS sequence"/>
</dbReference>
<evidence type="ECO:0000256" key="2">
    <source>
        <dbReference type="ARBA" id="ARBA00025755"/>
    </source>
</evidence>
<comment type="function">
    <text evidence="1">Probable lipase.</text>
</comment>
<keyword evidence="5" id="KW-1185">Reference proteome</keyword>
<dbReference type="Pfam" id="PF00657">
    <property type="entry name" value="Lipase_GDSL"/>
    <property type="match status" value="1"/>
</dbReference>
<evidence type="ECO:0000256" key="1">
    <source>
        <dbReference type="ARBA" id="ARBA00024673"/>
    </source>
</evidence>
<evidence type="ECO:0000313" key="5">
    <source>
        <dbReference type="Proteomes" id="UP000285301"/>
    </source>
</evidence>
<name>A0A3S3S180_9ACAR</name>
<proteinExistence type="inferred from homology"/>
<comment type="similarity">
    <text evidence="2">Belongs to the 'GDSL' lipolytic enzyme family. IAH1 subfamily.</text>
</comment>
<dbReference type="STRING" id="1965070.A0A3S3S180"/>
<comment type="caution">
    <text evidence="4">The sequence shown here is derived from an EMBL/GenBank/DDBJ whole genome shotgun (WGS) entry which is preliminary data.</text>
</comment>
<dbReference type="CDD" id="cd01838">
    <property type="entry name" value="Isoamyl_acetate_hydrolase_like"/>
    <property type="match status" value="1"/>
</dbReference>
<dbReference type="InterPro" id="IPR036514">
    <property type="entry name" value="SGNH_hydro_sf"/>
</dbReference>
<dbReference type="OrthoDB" id="671439at2759"/>